<reference evidence="4" key="1">
    <citation type="submission" date="2023-08" db="EMBL/GenBank/DDBJ databases">
        <authorList>
            <person name="Audoor S."/>
            <person name="Bilcke G."/>
        </authorList>
    </citation>
    <scope>NUCLEOTIDE SEQUENCE</scope>
</reference>
<feature type="chain" id="PRO_5042154439" description="ER membrane protein complex subunit 1" evidence="3">
    <location>
        <begin position="23"/>
        <end position="789"/>
    </location>
</feature>
<dbReference type="PANTHER" id="PTHR34284">
    <property type="entry name" value="FG-GAP REPEAT-CONTAINING PROTEIN"/>
    <property type="match status" value="1"/>
</dbReference>
<comment type="caution">
    <text evidence="4">The sequence shown here is derived from an EMBL/GenBank/DDBJ whole genome shotgun (WGS) entry which is preliminary data.</text>
</comment>
<keyword evidence="2" id="KW-0812">Transmembrane</keyword>
<protein>
    <recommendedName>
        <fullName evidence="6">ER membrane protein complex subunit 1</fullName>
    </recommendedName>
</protein>
<organism evidence="4 5">
    <name type="scientific">Cylindrotheca closterium</name>
    <dbReference type="NCBI Taxonomy" id="2856"/>
    <lineage>
        <taxon>Eukaryota</taxon>
        <taxon>Sar</taxon>
        <taxon>Stramenopiles</taxon>
        <taxon>Ochrophyta</taxon>
        <taxon>Bacillariophyta</taxon>
        <taxon>Bacillariophyceae</taxon>
        <taxon>Bacillariophycidae</taxon>
        <taxon>Bacillariales</taxon>
        <taxon>Bacillariaceae</taxon>
        <taxon>Cylindrotheca</taxon>
    </lineage>
</organism>
<evidence type="ECO:0000256" key="2">
    <source>
        <dbReference type="SAM" id="Phobius"/>
    </source>
</evidence>
<feature type="transmembrane region" description="Helical" evidence="2">
    <location>
        <begin position="755"/>
        <end position="775"/>
    </location>
</feature>
<dbReference type="AlphaFoldDB" id="A0AAD2CAJ9"/>
<evidence type="ECO:0000313" key="5">
    <source>
        <dbReference type="Proteomes" id="UP001295423"/>
    </source>
</evidence>
<keyword evidence="5" id="KW-1185">Reference proteome</keyword>
<proteinExistence type="predicted"/>
<feature type="compositionally biased region" description="Basic and acidic residues" evidence="1">
    <location>
        <begin position="438"/>
        <end position="448"/>
    </location>
</feature>
<dbReference type="EMBL" id="CAKOGP040000001">
    <property type="protein sequence ID" value="CAJ1906985.1"/>
    <property type="molecule type" value="Genomic_DNA"/>
</dbReference>
<evidence type="ECO:0000256" key="1">
    <source>
        <dbReference type="SAM" id="MobiDB-lite"/>
    </source>
</evidence>
<gene>
    <name evidence="4" type="ORF">CYCCA115_LOCUS473</name>
</gene>
<evidence type="ECO:0000313" key="4">
    <source>
        <dbReference type="EMBL" id="CAJ1906985.1"/>
    </source>
</evidence>
<feature type="compositionally biased region" description="Basic residues" evidence="1">
    <location>
        <begin position="424"/>
        <end position="437"/>
    </location>
</feature>
<feature type="compositionally biased region" description="Basic residues" evidence="1">
    <location>
        <begin position="449"/>
        <end position="458"/>
    </location>
</feature>
<sequence length="789" mass="87771">MIRNRDIFAVILLVILSRMAYDESSESLSATVSLAFFLPRDAKTTASVLTPMDVDGDGVNEALAMVKRKPDNNKEWVLEILDLKKLHQRNVGTFMAPFQPKSLFTSEPVTFSTDTNAYPVQLTSAHLVIADPEAGVKKGVHPDAVNNNDINDTNRHYFCGKDWHDATERCGTPCPGGQSSECPDDERCFADTPCDILNYAGSEEQENNPKEFMLTPGGGLPSLITLWSNGDVTLHSLMIPADQVAQEMENRRRNRYLKPNLQLKEQWNVNILPSSVKVTDFTLWEEYSIEFLDAQSSHHASAPNGMIVISGFYYVDGLYKTGSDSFVLTIDALTGKVIWDNFINAELFGDMEMMLPLTRGTTSFARRRSRIPSLKDSDDPMGIVEALPTCNNILKHHMKELLPFSFWGPRDASVQAVHLDLKRRDHHRSHHSVKHSTRKEDSKYTDHRNNHKRKRHSKHLHPILGRPNALVIQSRKGLQVRSLKNGSPICHMSLLEETVYTDLNNDGIMDQVQILLDAKGDIPSNSNWVKNVQEKVLNKRRELKDKGNSKELLKNAPRICHAMALSGVPANEELFSTSLCTATRGSGDMNHVSNLPSLMSLDNTAPIIVESLAGRKNTRDIIVALNNGMVHRLQGRSGRREWTTIGSQYSGNFPTWSAEKDEDDDEDDDNNALLIRVPSVNVGPAIQPILLAGENSMAVLSVKNGGVLASAEFAQTSIERPIIAEVSGDGTADVLVVSHDAIWGYQVSVYPGSKAFLRIMTGLLYMGLLLALLSNRFGENKKDKRSTDI</sequence>
<accession>A0AAD2CAJ9</accession>
<evidence type="ECO:0008006" key="6">
    <source>
        <dbReference type="Google" id="ProtNLM"/>
    </source>
</evidence>
<keyword evidence="2" id="KW-1133">Transmembrane helix</keyword>
<dbReference type="Proteomes" id="UP001295423">
    <property type="component" value="Unassembled WGS sequence"/>
</dbReference>
<keyword evidence="3" id="KW-0732">Signal</keyword>
<keyword evidence="2" id="KW-0472">Membrane</keyword>
<feature type="region of interest" description="Disordered" evidence="1">
    <location>
        <begin position="423"/>
        <end position="458"/>
    </location>
</feature>
<evidence type="ECO:0000256" key="3">
    <source>
        <dbReference type="SAM" id="SignalP"/>
    </source>
</evidence>
<name>A0AAD2CAJ9_9STRA</name>
<feature type="signal peptide" evidence="3">
    <location>
        <begin position="1"/>
        <end position="22"/>
    </location>
</feature>
<dbReference type="PANTHER" id="PTHR34284:SF1">
    <property type="entry name" value="FG-GAP REPEAT-CONTAINING PROTEIN"/>
    <property type="match status" value="1"/>
</dbReference>